<evidence type="ECO:0000259" key="4">
    <source>
        <dbReference type="SMART" id="SM00385"/>
    </source>
</evidence>
<feature type="domain" description="Cyclin C-terminal" evidence="5">
    <location>
        <begin position="238"/>
        <end position="361"/>
    </location>
</feature>
<feature type="compositionally biased region" description="Polar residues" evidence="3">
    <location>
        <begin position="356"/>
        <end position="366"/>
    </location>
</feature>
<keyword evidence="1 2" id="KW-0195">Cyclin</keyword>
<organism evidence="6 7">
    <name type="scientific">Kipferlia bialata</name>
    <dbReference type="NCBI Taxonomy" id="797122"/>
    <lineage>
        <taxon>Eukaryota</taxon>
        <taxon>Metamonada</taxon>
        <taxon>Carpediemonas-like organisms</taxon>
        <taxon>Kipferlia</taxon>
    </lineage>
</organism>
<keyword evidence="7" id="KW-1185">Reference proteome</keyword>
<dbReference type="InterPro" id="IPR013763">
    <property type="entry name" value="Cyclin-like_dom"/>
</dbReference>
<evidence type="ECO:0008006" key="8">
    <source>
        <dbReference type="Google" id="ProtNLM"/>
    </source>
</evidence>
<dbReference type="OrthoDB" id="5590282at2759"/>
<name>A0A9K3D1Y5_9EUKA</name>
<dbReference type="EMBL" id="BDIP01002163">
    <property type="protein sequence ID" value="GIQ85834.1"/>
    <property type="molecule type" value="Genomic_DNA"/>
</dbReference>
<dbReference type="SMART" id="SM01332">
    <property type="entry name" value="Cyclin_C"/>
    <property type="match status" value="1"/>
</dbReference>
<dbReference type="Pfam" id="PF00134">
    <property type="entry name" value="Cyclin_N"/>
    <property type="match status" value="1"/>
</dbReference>
<feature type="region of interest" description="Disordered" evidence="3">
    <location>
        <begin position="335"/>
        <end position="366"/>
    </location>
</feature>
<dbReference type="PANTHER" id="PTHR10177">
    <property type="entry name" value="CYCLINS"/>
    <property type="match status" value="1"/>
</dbReference>
<dbReference type="AlphaFoldDB" id="A0A9K3D1Y5"/>
<dbReference type="Gene3D" id="1.10.472.10">
    <property type="entry name" value="Cyclin-like"/>
    <property type="match status" value="2"/>
</dbReference>
<feature type="compositionally biased region" description="Basic and acidic residues" evidence="3">
    <location>
        <begin position="342"/>
        <end position="354"/>
    </location>
</feature>
<dbReference type="InterPro" id="IPR036915">
    <property type="entry name" value="Cyclin-like_sf"/>
</dbReference>
<feature type="compositionally biased region" description="Basic and acidic residues" evidence="3">
    <location>
        <begin position="39"/>
        <end position="55"/>
    </location>
</feature>
<evidence type="ECO:0000256" key="1">
    <source>
        <dbReference type="ARBA" id="ARBA00023127"/>
    </source>
</evidence>
<dbReference type="InterPro" id="IPR004367">
    <property type="entry name" value="Cyclin_C-dom"/>
</dbReference>
<dbReference type="InterPro" id="IPR006671">
    <property type="entry name" value="Cyclin_N"/>
</dbReference>
<sequence>MPSRYNLRQNGAEEGDEEDRSFRPSLTAVPQNIANGRAPRTEVGKKRSATPHDEAVQGASPKAKRAVPKPVRRAPPMPVYPMVAPQTDPLALLHVMPERAENVREDLMHDQFSIKEYARPCDVHLLQREVKFLLARNALESKQVTTEGDLNRRDRNQLVRWMVALHQRFSIPTEALWLMVAYLDHYLARTRVSEVDMLTVGGACILLDVPFCQTCTTEKLSATERDMYAVLQFDMNMPTPVMFIRRYAEADQISTVVRYGAFCLSEFCFYGQVTEFRPSRLAAACLCLSLQIYGQPVWNETLTFYSGYTQKQLLPVISHIKRIVAHPLCRKQASKTVSKYSHAKEGERERERKQASKTVSKYSHAK</sequence>
<dbReference type="Pfam" id="PF02984">
    <property type="entry name" value="Cyclin_C"/>
    <property type="match status" value="1"/>
</dbReference>
<evidence type="ECO:0000256" key="3">
    <source>
        <dbReference type="SAM" id="MobiDB-lite"/>
    </source>
</evidence>
<dbReference type="SUPFAM" id="SSF47954">
    <property type="entry name" value="Cyclin-like"/>
    <property type="match status" value="2"/>
</dbReference>
<gene>
    <name evidence="6" type="ORF">KIPB_007570</name>
</gene>
<feature type="domain" description="Cyclin-like" evidence="4">
    <location>
        <begin position="242"/>
        <end position="322"/>
    </location>
</feature>
<protein>
    <recommendedName>
        <fullName evidence="8">Cyclin N-terminal domain-containing protein</fullName>
    </recommendedName>
</protein>
<dbReference type="InterPro" id="IPR039361">
    <property type="entry name" value="Cyclin"/>
</dbReference>
<dbReference type="SMART" id="SM00385">
    <property type="entry name" value="CYCLIN"/>
    <property type="match status" value="1"/>
</dbReference>
<dbReference type="Proteomes" id="UP000265618">
    <property type="component" value="Unassembled WGS sequence"/>
</dbReference>
<feature type="region of interest" description="Disordered" evidence="3">
    <location>
        <begin position="1"/>
        <end position="73"/>
    </location>
</feature>
<evidence type="ECO:0000313" key="7">
    <source>
        <dbReference type="Proteomes" id="UP000265618"/>
    </source>
</evidence>
<accession>A0A9K3D1Y5</accession>
<reference evidence="6 7" key="1">
    <citation type="journal article" date="2018" name="PLoS ONE">
        <title>The draft genome of Kipferlia bialata reveals reductive genome evolution in fornicate parasites.</title>
        <authorList>
            <person name="Tanifuji G."/>
            <person name="Takabayashi S."/>
            <person name="Kume K."/>
            <person name="Takagi M."/>
            <person name="Nakayama T."/>
            <person name="Kamikawa R."/>
            <person name="Inagaki Y."/>
            <person name="Hashimoto T."/>
        </authorList>
    </citation>
    <scope>NUCLEOTIDE SEQUENCE [LARGE SCALE GENOMIC DNA]</scope>
    <source>
        <strain evidence="6">NY0173</strain>
    </source>
</reference>
<comment type="similarity">
    <text evidence="2">Belongs to the cyclin family.</text>
</comment>
<evidence type="ECO:0000256" key="2">
    <source>
        <dbReference type="RuleBase" id="RU000383"/>
    </source>
</evidence>
<evidence type="ECO:0000259" key="5">
    <source>
        <dbReference type="SMART" id="SM01332"/>
    </source>
</evidence>
<comment type="caution">
    <text evidence="6">The sequence shown here is derived from an EMBL/GenBank/DDBJ whole genome shotgun (WGS) entry which is preliminary data.</text>
</comment>
<evidence type="ECO:0000313" key="6">
    <source>
        <dbReference type="EMBL" id="GIQ85834.1"/>
    </source>
</evidence>
<proteinExistence type="inferred from homology"/>
<feature type="compositionally biased region" description="Basic residues" evidence="3">
    <location>
        <begin position="62"/>
        <end position="72"/>
    </location>
</feature>